<reference evidence="3" key="1">
    <citation type="journal article" date="2019" name="Int. J. Syst. Evol. Microbiol.">
        <title>The Global Catalogue of Microorganisms (GCM) 10K type strain sequencing project: providing services to taxonomists for standard genome sequencing and annotation.</title>
        <authorList>
            <consortium name="The Broad Institute Genomics Platform"/>
            <consortium name="The Broad Institute Genome Sequencing Center for Infectious Disease"/>
            <person name="Wu L."/>
            <person name="Ma J."/>
        </authorList>
    </citation>
    <scope>NUCLEOTIDE SEQUENCE [LARGE SCALE GENOMIC DNA]</scope>
    <source>
        <strain evidence="3">CECT 8570</strain>
    </source>
</reference>
<accession>A0ABV8V3F3</accession>
<proteinExistence type="predicted"/>
<keyword evidence="3" id="KW-1185">Reference proteome</keyword>
<dbReference type="Gene3D" id="3.40.50.1820">
    <property type="entry name" value="alpha/beta hydrolase"/>
    <property type="match status" value="1"/>
</dbReference>
<dbReference type="SUPFAM" id="SSF53474">
    <property type="entry name" value="alpha/beta-Hydrolases"/>
    <property type="match status" value="1"/>
</dbReference>
<dbReference type="EMBL" id="JBHSCX010000004">
    <property type="protein sequence ID" value="MFC4361946.1"/>
    <property type="molecule type" value="Genomic_DNA"/>
</dbReference>
<organism evidence="2 3">
    <name type="scientific">Simiduia curdlanivorans</name>
    <dbReference type="NCBI Taxonomy" id="1492769"/>
    <lineage>
        <taxon>Bacteria</taxon>
        <taxon>Pseudomonadati</taxon>
        <taxon>Pseudomonadota</taxon>
        <taxon>Gammaproteobacteria</taxon>
        <taxon>Cellvibrionales</taxon>
        <taxon>Cellvibrionaceae</taxon>
        <taxon>Simiduia</taxon>
    </lineage>
</organism>
<dbReference type="InterPro" id="IPR046879">
    <property type="entry name" value="KANL3/Tex30_Abhydrolase"/>
</dbReference>
<dbReference type="RefSeq" id="WP_353958712.1">
    <property type="nucleotide sequence ID" value="NZ_JAUFQG010000006.1"/>
</dbReference>
<dbReference type="InterPro" id="IPR029058">
    <property type="entry name" value="AB_hydrolase_fold"/>
</dbReference>
<dbReference type="GO" id="GO:0016787">
    <property type="term" value="F:hydrolase activity"/>
    <property type="evidence" value="ECO:0007669"/>
    <property type="project" value="UniProtKB-KW"/>
</dbReference>
<dbReference type="PANTHER" id="PTHR13136">
    <property type="entry name" value="TESTIS DEVELOPMENT PROTEIN PRTD"/>
    <property type="match status" value="1"/>
</dbReference>
<evidence type="ECO:0000259" key="1">
    <source>
        <dbReference type="Pfam" id="PF20408"/>
    </source>
</evidence>
<evidence type="ECO:0000313" key="3">
    <source>
        <dbReference type="Proteomes" id="UP001595840"/>
    </source>
</evidence>
<dbReference type="PANTHER" id="PTHR13136:SF11">
    <property type="entry name" value="TESTIS-EXPRESSED PROTEIN 30"/>
    <property type="match status" value="1"/>
</dbReference>
<feature type="domain" description="KANL3/Tex30 alpha/beta hydrolase-like" evidence="1">
    <location>
        <begin position="24"/>
        <end position="213"/>
    </location>
</feature>
<comment type="caution">
    <text evidence="2">The sequence shown here is derived from an EMBL/GenBank/DDBJ whole genome shotgun (WGS) entry which is preliminary data.</text>
</comment>
<dbReference type="Proteomes" id="UP001595840">
    <property type="component" value="Unassembled WGS sequence"/>
</dbReference>
<protein>
    <submittedName>
        <fullName evidence="2">Alpha/beta family hydrolase</fullName>
    </submittedName>
</protein>
<dbReference type="InterPro" id="IPR026555">
    <property type="entry name" value="NSL3/Tex30"/>
</dbReference>
<sequence length="219" mass="24287">MCGWLMSNKVPTGALRNSPKQPVARVLFCHGAGAPMDSAFMNTMTELLCGYSLDVVRIEFPYMAERRQTGKRRPPNPMPQLLEFLAQQVRAWSAFDHLPLFVAGKSMGGRVAAMLDLPEVRAVIALGYPLHPAGKPEKLRLEPLLVRRCPLLVVQGDRDLLGNRAEFEALALPESVVLHWLADGDHDLKPRVKSGLSHIDHMQRAAQLIANFTSDLIAH</sequence>
<dbReference type="Pfam" id="PF20408">
    <property type="entry name" value="Abhydrolase_11"/>
    <property type="match status" value="1"/>
</dbReference>
<evidence type="ECO:0000313" key="2">
    <source>
        <dbReference type="EMBL" id="MFC4361946.1"/>
    </source>
</evidence>
<gene>
    <name evidence="2" type="ORF">ACFOX3_06530</name>
</gene>
<keyword evidence="2" id="KW-0378">Hydrolase</keyword>
<name>A0ABV8V3F3_9GAMM</name>